<feature type="chain" id="PRO_5008270070" evidence="1">
    <location>
        <begin position="21"/>
        <end position="78"/>
    </location>
</feature>
<name>A0A195CNQ5_9HYME</name>
<evidence type="ECO:0000256" key="1">
    <source>
        <dbReference type="SAM" id="SignalP"/>
    </source>
</evidence>
<keyword evidence="3" id="KW-1185">Reference proteome</keyword>
<proteinExistence type="predicted"/>
<protein>
    <submittedName>
        <fullName evidence="2">Uncharacterized protein</fullName>
    </submittedName>
</protein>
<dbReference type="AlphaFoldDB" id="A0A195CNQ5"/>
<evidence type="ECO:0000313" key="3">
    <source>
        <dbReference type="Proteomes" id="UP000078542"/>
    </source>
</evidence>
<reference evidence="2 3" key="1">
    <citation type="submission" date="2016-03" db="EMBL/GenBank/DDBJ databases">
        <title>Cyphomyrmex costatus WGS genome.</title>
        <authorList>
            <person name="Nygaard S."/>
            <person name="Hu H."/>
            <person name="Boomsma J."/>
            <person name="Zhang G."/>
        </authorList>
    </citation>
    <scope>NUCLEOTIDE SEQUENCE [LARGE SCALE GENOMIC DNA]</scope>
    <source>
        <strain evidence="2">MS0001</strain>
        <tissue evidence="2">Whole body</tissue>
    </source>
</reference>
<gene>
    <name evidence="2" type="ORF">ALC62_06753</name>
</gene>
<dbReference type="EMBL" id="KQ977481">
    <property type="protein sequence ID" value="KYN02373.1"/>
    <property type="molecule type" value="Genomic_DNA"/>
</dbReference>
<keyword evidence="1" id="KW-0732">Signal</keyword>
<dbReference type="Proteomes" id="UP000078542">
    <property type="component" value="Unassembled WGS sequence"/>
</dbReference>
<organism evidence="2 3">
    <name type="scientific">Cyphomyrmex costatus</name>
    <dbReference type="NCBI Taxonomy" id="456900"/>
    <lineage>
        <taxon>Eukaryota</taxon>
        <taxon>Metazoa</taxon>
        <taxon>Ecdysozoa</taxon>
        <taxon>Arthropoda</taxon>
        <taxon>Hexapoda</taxon>
        <taxon>Insecta</taxon>
        <taxon>Pterygota</taxon>
        <taxon>Neoptera</taxon>
        <taxon>Endopterygota</taxon>
        <taxon>Hymenoptera</taxon>
        <taxon>Apocrita</taxon>
        <taxon>Aculeata</taxon>
        <taxon>Formicoidea</taxon>
        <taxon>Formicidae</taxon>
        <taxon>Myrmicinae</taxon>
        <taxon>Cyphomyrmex</taxon>
    </lineage>
</organism>
<evidence type="ECO:0000313" key="2">
    <source>
        <dbReference type="EMBL" id="KYN02373.1"/>
    </source>
</evidence>
<dbReference type="SUPFAM" id="SSF57059">
    <property type="entry name" value="omega toxin-like"/>
    <property type="match status" value="1"/>
</dbReference>
<feature type="signal peptide" evidence="1">
    <location>
        <begin position="1"/>
        <end position="20"/>
    </location>
</feature>
<sequence length="78" mass="8547">MKYLILPLMVFMVDINSITTASDSMDSDAVCTPWLGKCQITDECCRNLVCMVYAAKCVPQMIVGDTRPIGDGPFPPTN</sequence>
<accession>A0A195CNQ5</accession>